<reference evidence="1" key="1">
    <citation type="submission" date="2021-03" db="EMBL/GenBank/DDBJ databases">
        <title>Evolutionary innovations through gain and loss of genes in the ectomycorrhizal Boletales.</title>
        <authorList>
            <person name="Wu G."/>
            <person name="Miyauchi S."/>
            <person name="Morin E."/>
            <person name="Yang Z.-L."/>
            <person name="Xu J."/>
            <person name="Martin F.M."/>
        </authorList>
    </citation>
    <scope>NUCLEOTIDE SEQUENCE</scope>
    <source>
        <strain evidence="1">BR01</strain>
    </source>
</reference>
<proteinExistence type="predicted"/>
<dbReference type="AlphaFoldDB" id="A0A8I3A751"/>
<name>A0A8I3A751_9AGAM</name>
<dbReference type="EMBL" id="JAGFBS010000026">
    <property type="protein sequence ID" value="KAG6372648.1"/>
    <property type="molecule type" value="Genomic_DNA"/>
</dbReference>
<protein>
    <submittedName>
        <fullName evidence="1">Uncharacterized protein</fullName>
    </submittedName>
</protein>
<organism evidence="1 2">
    <name type="scientific">Boletus reticuloceps</name>
    <dbReference type="NCBI Taxonomy" id="495285"/>
    <lineage>
        <taxon>Eukaryota</taxon>
        <taxon>Fungi</taxon>
        <taxon>Dikarya</taxon>
        <taxon>Basidiomycota</taxon>
        <taxon>Agaricomycotina</taxon>
        <taxon>Agaricomycetes</taxon>
        <taxon>Agaricomycetidae</taxon>
        <taxon>Boletales</taxon>
        <taxon>Boletineae</taxon>
        <taxon>Boletaceae</taxon>
        <taxon>Boletoideae</taxon>
        <taxon>Boletus</taxon>
    </lineage>
</organism>
<comment type="caution">
    <text evidence="1">The sequence shown here is derived from an EMBL/GenBank/DDBJ whole genome shotgun (WGS) entry which is preliminary data.</text>
</comment>
<dbReference type="OrthoDB" id="6221744at2759"/>
<accession>A0A8I3A751</accession>
<evidence type="ECO:0000313" key="2">
    <source>
        <dbReference type="Proteomes" id="UP000683000"/>
    </source>
</evidence>
<evidence type="ECO:0000313" key="1">
    <source>
        <dbReference type="EMBL" id="KAG6372648.1"/>
    </source>
</evidence>
<sequence>MSKSASDTDEFYVEIHRRMVESGEWDRYALVSLRPARVLLRRSDPRILRLLTSKLSEHGWVDEIRHRAKGILAFFSGTRRDGLMNYIERARSMDALSFRLLLEEMMPPAQGI</sequence>
<gene>
    <name evidence="1" type="ORF">JVT61DRAFT_7400</name>
</gene>
<keyword evidence="2" id="KW-1185">Reference proteome</keyword>
<dbReference type="Proteomes" id="UP000683000">
    <property type="component" value="Unassembled WGS sequence"/>
</dbReference>